<reference evidence="2" key="3">
    <citation type="submission" date="2025-08" db="UniProtKB">
        <authorList>
            <consortium name="Ensembl"/>
        </authorList>
    </citation>
    <scope>IDENTIFICATION</scope>
</reference>
<dbReference type="InParanoid" id="A0A2I2ZL97"/>
<dbReference type="OMA" id="CGTHHGH"/>
<name>A0A2I2ZL97_GORGO</name>
<keyword evidence="3" id="KW-1185">Reference proteome</keyword>
<dbReference type="EMBL" id="CABD030094616">
    <property type="status" value="NOT_ANNOTATED_CDS"/>
    <property type="molecule type" value="Genomic_DNA"/>
</dbReference>
<sequence length="105" mass="11166">MKKDLLPWKVPVQDTRPPRHRDTRIPRSASKVQQPQSPCSEASDGRAGPACGTHHGHSNRQALGRQQRSLSPGLGQVGKCTPRGGMTGAPVEDAGGPRSSLHCEA</sequence>
<organism evidence="2 3">
    <name type="scientific">Gorilla gorilla gorilla</name>
    <name type="common">Western lowland gorilla</name>
    <dbReference type="NCBI Taxonomy" id="9595"/>
    <lineage>
        <taxon>Eukaryota</taxon>
        <taxon>Metazoa</taxon>
        <taxon>Chordata</taxon>
        <taxon>Craniata</taxon>
        <taxon>Vertebrata</taxon>
        <taxon>Euteleostomi</taxon>
        <taxon>Mammalia</taxon>
        <taxon>Eutheria</taxon>
        <taxon>Euarchontoglires</taxon>
        <taxon>Primates</taxon>
        <taxon>Haplorrhini</taxon>
        <taxon>Catarrhini</taxon>
        <taxon>Hominidae</taxon>
        <taxon>Gorilla</taxon>
    </lineage>
</organism>
<dbReference type="Proteomes" id="UP000001519">
    <property type="component" value="Chromosome 15"/>
</dbReference>
<reference evidence="2 3" key="2">
    <citation type="journal article" date="2012" name="Nature">
        <title>Insights into hominid evolution from the gorilla genome sequence.</title>
        <authorList>
            <person name="Scally A."/>
            <person name="Dutheil J.Y."/>
            <person name="Hillier L.W."/>
            <person name="Jordan G.E."/>
            <person name="Goodhead I."/>
            <person name="Herrero J."/>
            <person name="Hobolth A."/>
            <person name="Lappalainen T."/>
            <person name="Mailund T."/>
            <person name="Marques-Bonet T."/>
            <person name="McCarthy S."/>
            <person name="Montgomery S.H."/>
            <person name="Schwalie P.C."/>
            <person name="Tang Y.A."/>
            <person name="Ward M.C."/>
            <person name="Xue Y."/>
            <person name="Yngvadottir B."/>
            <person name="Alkan C."/>
            <person name="Andersen L.N."/>
            <person name="Ayub Q."/>
            <person name="Ball E.V."/>
            <person name="Beal K."/>
            <person name="Bradley B.J."/>
            <person name="Chen Y."/>
            <person name="Clee C.M."/>
            <person name="Fitzgerald S."/>
            <person name="Graves T.A."/>
            <person name="Gu Y."/>
            <person name="Heath P."/>
            <person name="Heger A."/>
            <person name="Karakoc E."/>
            <person name="Kolb-Kokocinski A."/>
            <person name="Laird G.K."/>
            <person name="Lunter G."/>
            <person name="Meader S."/>
            <person name="Mort M."/>
            <person name="Mullikin J.C."/>
            <person name="Munch K."/>
            <person name="O'Connor T.D."/>
            <person name="Phillips A.D."/>
            <person name="Prado-Martinez J."/>
            <person name="Rogers A.S."/>
            <person name="Sajjadian S."/>
            <person name="Schmidt D."/>
            <person name="Shaw K."/>
            <person name="Simpson J.T."/>
            <person name="Stenson P.D."/>
            <person name="Turner D.J."/>
            <person name="Vigilant L."/>
            <person name="Vilella A.J."/>
            <person name="Whitener W."/>
            <person name="Zhu B."/>
            <person name="Cooper D.N."/>
            <person name="de Jong P."/>
            <person name="Dermitzakis E.T."/>
            <person name="Eichler E.E."/>
            <person name="Flicek P."/>
            <person name="Goldman N."/>
            <person name="Mundy N.I."/>
            <person name="Ning Z."/>
            <person name="Odom D.T."/>
            <person name="Ponting C.P."/>
            <person name="Quail M.A."/>
            <person name="Ryder O.A."/>
            <person name="Searle S.M."/>
            <person name="Warren W.C."/>
            <person name="Wilson R.K."/>
            <person name="Schierup M.H."/>
            <person name="Rogers J."/>
            <person name="Tyler-Smith C."/>
            <person name="Durbin R."/>
        </authorList>
    </citation>
    <scope>NUCLEOTIDE SEQUENCE [LARGE SCALE GENOMIC DNA]</scope>
</reference>
<reference evidence="3" key="1">
    <citation type="submission" date="2011-05" db="EMBL/GenBank/DDBJ databases">
        <title>Insights into the evolution of the great apes provided by the gorilla genome.</title>
        <authorList>
            <person name="Scally A."/>
        </authorList>
    </citation>
    <scope>NUCLEOTIDE SEQUENCE [LARGE SCALE GENOMIC DNA]</scope>
</reference>
<evidence type="ECO:0000313" key="3">
    <source>
        <dbReference type="Proteomes" id="UP000001519"/>
    </source>
</evidence>
<dbReference type="AlphaFoldDB" id="A0A2I2ZL97"/>
<dbReference type="GeneTree" id="ENSGT00910000147340"/>
<feature type="region of interest" description="Disordered" evidence="1">
    <location>
        <begin position="1"/>
        <end position="105"/>
    </location>
</feature>
<protein>
    <submittedName>
        <fullName evidence="2">Uncharacterized protein</fullName>
    </submittedName>
</protein>
<dbReference type="Ensembl" id="ENSGGOT00000049881.1">
    <property type="protein sequence ID" value="ENSGGOP00000047794.1"/>
    <property type="gene ID" value="ENSGGOG00000040986.1"/>
</dbReference>
<feature type="compositionally biased region" description="Polar residues" evidence="1">
    <location>
        <begin position="59"/>
        <end position="70"/>
    </location>
</feature>
<evidence type="ECO:0000256" key="1">
    <source>
        <dbReference type="SAM" id="MobiDB-lite"/>
    </source>
</evidence>
<reference evidence="2" key="4">
    <citation type="submission" date="2025-09" db="UniProtKB">
        <authorList>
            <consortium name="Ensembl"/>
        </authorList>
    </citation>
    <scope>IDENTIFICATION</scope>
</reference>
<evidence type="ECO:0000313" key="2">
    <source>
        <dbReference type="Ensembl" id="ENSGGOP00000047794.1"/>
    </source>
</evidence>
<feature type="compositionally biased region" description="Polar residues" evidence="1">
    <location>
        <begin position="30"/>
        <end position="40"/>
    </location>
</feature>
<proteinExistence type="predicted"/>
<accession>A0A2I2ZL97</accession>